<evidence type="ECO:0000256" key="1">
    <source>
        <dbReference type="SAM" id="MobiDB-lite"/>
    </source>
</evidence>
<dbReference type="Proteomes" id="UP000194225">
    <property type="component" value="Unassembled WGS sequence"/>
</dbReference>
<comment type="caution">
    <text evidence="2">The sequence shown here is derived from an EMBL/GenBank/DDBJ whole genome shotgun (WGS) entry which is preliminary data.</text>
</comment>
<reference evidence="2 3" key="1">
    <citation type="submission" date="2016-09" db="EMBL/GenBank/DDBJ databases">
        <title>Streptomyces platensis DSM40041, a candidate organism with high potential of specific P450 cytochromes.</title>
        <authorList>
            <person name="Grumaz C."/>
            <person name="Vainshtein Y."/>
            <person name="Kirstahler P."/>
            <person name="Sohn K."/>
        </authorList>
    </citation>
    <scope>NUCLEOTIDE SEQUENCE [LARGE SCALE GENOMIC DNA]</scope>
    <source>
        <strain evidence="2 3">DSM 40041</strain>
    </source>
</reference>
<keyword evidence="3" id="KW-1185">Reference proteome</keyword>
<protein>
    <submittedName>
        <fullName evidence="2">Uncharacterized protein</fullName>
    </submittedName>
</protein>
<proteinExistence type="predicted"/>
<name>A0ABX3XTI9_STRPT</name>
<organism evidence="2 3">
    <name type="scientific">Streptomyces platensis</name>
    <dbReference type="NCBI Taxonomy" id="58346"/>
    <lineage>
        <taxon>Bacteria</taxon>
        <taxon>Bacillati</taxon>
        <taxon>Actinomycetota</taxon>
        <taxon>Actinomycetes</taxon>
        <taxon>Kitasatosporales</taxon>
        <taxon>Streptomycetaceae</taxon>
        <taxon>Streptomyces</taxon>
    </lineage>
</organism>
<dbReference type="EMBL" id="MIGA01000031">
    <property type="protein sequence ID" value="OSY43745.1"/>
    <property type="molecule type" value="Genomic_DNA"/>
</dbReference>
<sequence length="143" mass="15519">MVWWLVDDTARRAAEDALRAERERTGFLAQASTELLASLNVDRCMDVTARLATRYLADAAVVVAPPSGRWPAMSFCGPDGRVVRLLNGALLDSDHTRFATLVLASVARRGGTVRLRVTSAGHPRRWSSAPTAGWRKPPPAVPS</sequence>
<feature type="region of interest" description="Disordered" evidence="1">
    <location>
        <begin position="119"/>
        <end position="143"/>
    </location>
</feature>
<gene>
    <name evidence="2" type="ORF">BG653_04434</name>
</gene>
<evidence type="ECO:0000313" key="3">
    <source>
        <dbReference type="Proteomes" id="UP000194225"/>
    </source>
</evidence>
<accession>A0ABX3XTI9</accession>
<evidence type="ECO:0000313" key="2">
    <source>
        <dbReference type="EMBL" id="OSY43745.1"/>
    </source>
</evidence>